<gene>
    <name evidence="3" type="ORF">F4562_000586</name>
</gene>
<dbReference type="EMBL" id="JACHMP010000001">
    <property type="protein sequence ID" value="MBB5817524.1"/>
    <property type="molecule type" value="Genomic_DNA"/>
</dbReference>
<dbReference type="GO" id="GO:0008305">
    <property type="term" value="C:integrin complex"/>
    <property type="evidence" value="ECO:0007669"/>
    <property type="project" value="InterPro"/>
</dbReference>
<dbReference type="InterPro" id="IPR000413">
    <property type="entry name" value="Integrin_alpha"/>
</dbReference>
<accession>A0A7W9IC71</accession>
<dbReference type="SUPFAM" id="SSF69318">
    <property type="entry name" value="Integrin alpha N-terminal domain"/>
    <property type="match status" value="1"/>
</dbReference>
<keyword evidence="4" id="KW-1185">Reference proteome</keyword>
<dbReference type="PRINTS" id="PR01185">
    <property type="entry name" value="INTEGRINA"/>
</dbReference>
<evidence type="ECO:0000256" key="2">
    <source>
        <dbReference type="ARBA" id="ARBA00023180"/>
    </source>
</evidence>
<evidence type="ECO:0000256" key="1">
    <source>
        <dbReference type="ARBA" id="ARBA00022729"/>
    </source>
</evidence>
<dbReference type="RefSeq" id="WP_184540665.1">
    <property type="nucleotide sequence ID" value="NZ_JACHMP010000001.1"/>
</dbReference>
<dbReference type="InterPro" id="IPR028994">
    <property type="entry name" value="Integrin_alpha_N"/>
</dbReference>
<sequence>MTAVTVVIVSLLLGGCDAALERNALASSSFSPSPSPAAGKGSGKSDDINGDGFADLVFTSPYWEAPPDLTIVYGSKDGLTPRNRTVVHAADFGFAHVRSSGTADLDGDGFADVVIGGYPAATHYGTEYVVWGGPKGVDPHARPTAVRAPSGVSDFAFANWHRGVPGDFNGDGNDDLVIPVPNSALNHGNDLAVLYGPFTREGAAHHLVVGRVPVYEEFEYLVAGRIDGHRATDLLTYGDDIYSRNSSWLFEAGPGGLSDRPSGLEKGNAAAFGDFDGDGNSDVVITDDGGRYEEPGFDTEPPKTDGVMTVYYFGGARRSPQVFKKVGYARRAVVGDFDGDKRDDLAIGRGSDSVEVFHGGATGLRRGGKVIRRLGPAKGPDGVKVAPGLRQALPRAAADYDGDGRDELALVWFAPAYQAAWSRSGRSQWWITDGSRDESTFDTDGW</sequence>
<dbReference type="PANTHER" id="PTHR13412:SF0">
    <property type="entry name" value="T-CELL IMMUNOMODULATORY PROTEIN"/>
    <property type="match status" value="1"/>
</dbReference>
<dbReference type="Proteomes" id="UP000540685">
    <property type="component" value="Unassembled WGS sequence"/>
</dbReference>
<dbReference type="PANTHER" id="PTHR13412">
    <property type="entry name" value="T-CELL IMMUNOMODULATORY PROTEIN HOMOLOG"/>
    <property type="match status" value="1"/>
</dbReference>
<dbReference type="Pfam" id="PF01839">
    <property type="entry name" value="FG-GAP"/>
    <property type="match status" value="1"/>
</dbReference>
<evidence type="ECO:0000313" key="3">
    <source>
        <dbReference type="EMBL" id="MBB5817524.1"/>
    </source>
</evidence>
<proteinExistence type="predicted"/>
<evidence type="ECO:0008006" key="5">
    <source>
        <dbReference type="Google" id="ProtNLM"/>
    </source>
</evidence>
<dbReference type="Gene3D" id="2.130.10.130">
    <property type="entry name" value="Integrin alpha, N-terminal"/>
    <property type="match status" value="2"/>
</dbReference>
<dbReference type="GO" id="GO:0007155">
    <property type="term" value="P:cell adhesion"/>
    <property type="evidence" value="ECO:0007669"/>
    <property type="project" value="InterPro"/>
</dbReference>
<dbReference type="Pfam" id="PF13517">
    <property type="entry name" value="FG-GAP_3"/>
    <property type="match status" value="1"/>
</dbReference>
<organism evidence="3 4">
    <name type="scientific">Streptosporangium becharense</name>
    <dbReference type="NCBI Taxonomy" id="1816182"/>
    <lineage>
        <taxon>Bacteria</taxon>
        <taxon>Bacillati</taxon>
        <taxon>Actinomycetota</taxon>
        <taxon>Actinomycetes</taxon>
        <taxon>Streptosporangiales</taxon>
        <taxon>Streptosporangiaceae</taxon>
        <taxon>Streptosporangium</taxon>
    </lineage>
</organism>
<keyword evidence="2" id="KW-0325">Glycoprotein</keyword>
<dbReference type="AlphaFoldDB" id="A0A7W9IC71"/>
<keyword evidence="1" id="KW-0732">Signal</keyword>
<protein>
    <recommendedName>
        <fullName evidence="5">VCBS repeat-containing protein</fullName>
    </recommendedName>
</protein>
<dbReference type="InterPro" id="IPR024881">
    <property type="entry name" value="Tip"/>
</dbReference>
<dbReference type="InterPro" id="IPR013517">
    <property type="entry name" value="FG-GAP"/>
</dbReference>
<name>A0A7W9IC71_9ACTN</name>
<reference evidence="3 4" key="1">
    <citation type="submission" date="2020-08" db="EMBL/GenBank/DDBJ databases">
        <title>Sequencing the genomes of 1000 actinobacteria strains.</title>
        <authorList>
            <person name="Klenk H.-P."/>
        </authorList>
    </citation>
    <scope>NUCLEOTIDE SEQUENCE [LARGE SCALE GENOMIC DNA]</scope>
    <source>
        <strain evidence="3 4">DSM 46887</strain>
    </source>
</reference>
<comment type="caution">
    <text evidence="3">The sequence shown here is derived from an EMBL/GenBank/DDBJ whole genome shotgun (WGS) entry which is preliminary data.</text>
</comment>
<evidence type="ECO:0000313" key="4">
    <source>
        <dbReference type="Proteomes" id="UP000540685"/>
    </source>
</evidence>